<name>A0A4P6EU62_9BACL</name>
<evidence type="ECO:0000313" key="3">
    <source>
        <dbReference type="Proteomes" id="UP000293568"/>
    </source>
</evidence>
<evidence type="ECO:0000259" key="1">
    <source>
        <dbReference type="Pfam" id="PF01425"/>
    </source>
</evidence>
<keyword evidence="2" id="KW-0378">Hydrolase</keyword>
<dbReference type="GO" id="GO:0004040">
    <property type="term" value="F:amidase activity"/>
    <property type="evidence" value="ECO:0007669"/>
    <property type="project" value="UniProtKB-EC"/>
</dbReference>
<sequence>MNDSWNAFFREDIRLEATGSGLLDGKTFGLKDVFAVKGHVSGAGNPDWLRTHEPAERNAAVVDRLLAQGARLRGMTHTDELMYSLNGQNFHYGTPINPKAPDRLPGGSSSGSAVAVAAGLTDFAIGTDTGGSVRVPSAYCGIYGIRPTHGAVTADGLIPLAPRFDTVGWMARNARLLLQVGEALLPDAAAGGGFTRLYWPEEAWAMADEPSAALLKPIAERLAADIAPPEAITVAPEGLDEWMRVFRVLQGLEIGEIHGAWIKRESPVFEPSIAERFDWAAGLKRSESEGEERLCREIRARLRGLLADGGLLVLPTIPGPPPHRDIGGKANEERRSRTMQLSCIAGLSGLPQVTIPAAAADGAPIGLSVIAGAGEDLKLLRWVDGWTSRHSSLLAQS</sequence>
<gene>
    <name evidence="2" type="ORF">ET464_08560</name>
</gene>
<dbReference type="AlphaFoldDB" id="A0A4P6EU62"/>
<accession>A0A4P6EU62</accession>
<dbReference type="PANTHER" id="PTHR46310">
    <property type="entry name" value="AMIDASE 1"/>
    <property type="match status" value="1"/>
</dbReference>
<dbReference type="OrthoDB" id="9811471at2"/>
<proteinExistence type="predicted"/>
<reference evidence="2 3" key="1">
    <citation type="submission" date="2019-01" db="EMBL/GenBank/DDBJ databases">
        <title>Genome sequencing of strain FW100M-2.</title>
        <authorList>
            <person name="Heo J."/>
            <person name="Kim S.-J."/>
            <person name="Kim J.-S."/>
            <person name="Hong S.-B."/>
            <person name="Kwon S.-W."/>
        </authorList>
    </citation>
    <scope>NUCLEOTIDE SEQUENCE [LARGE SCALE GENOMIC DNA]</scope>
    <source>
        <strain evidence="2 3">FW100M-2</strain>
    </source>
</reference>
<protein>
    <submittedName>
        <fullName evidence="2">Amidase</fullName>
        <ecNumber evidence="2">3.5.1.4</ecNumber>
    </submittedName>
</protein>
<dbReference type="Pfam" id="PF01425">
    <property type="entry name" value="Amidase"/>
    <property type="match status" value="2"/>
</dbReference>
<dbReference type="Gene3D" id="3.90.1300.10">
    <property type="entry name" value="Amidase signature (AS) domain"/>
    <property type="match status" value="1"/>
</dbReference>
<dbReference type="SUPFAM" id="SSF75304">
    <property type="entry name" value="Amidase signature (AS) enzymes"/>
    <property type="match status" value="1"/>
</dbReference>
<feature type="domain" description="Amidase" evidence="1">
    <location>
        <begin position="19"/>
        <end position="175"/>
    </location>
</feature>
<dbReference type="InterPro" id="IPR023631">
    <property type="entry name" value="Amidase_dom"/>
</dbReference>
<organism evidence="2 3">
    <name type="scientific">Paenibacillus protaetiae</name>
    <dbReference type="NCBI Taxonomy" id="2509456"/>
    <lineage>
        <taxon>Bacteria</taxon>
        <taxon>Bacillati</taxon>
        <taxon>Bacillota</taxon>
        <taxon>Bacilli</taxon>
        <taxon>Bacillales</taxon>
        <taxon>Paenibacillaceae</taxon>
        <taxon>Paenibacillus</taxon>
    </lineage>
</organism>
<dbReference type="KEGG" id="pprt:ET464_08560"/>
<keyword evidence="3" id="KW-1185">Reference proteome</keyword>
<dbReference type="Proteomes" id="UP000293568">
    <property type="component" value="Chromosome"/>
</dbReference>
<dbReference type="InterPro" id="IPR020556">
    <property type="entry name" value="Amidase_CS"/>
</dbReference>
<dbReference type="RefSeq" id="WP_129440057.1">
    <property type="nucleotide sequence ID" value="NZ_CP035492.1"/>
</dbReference>
<dbReference type="PANTHER" id="PTHR46310:SF7">
    <property type="entry name" value="AMIDASE 1"/>
    <property type="match status" value="1"/>
</dbReference>
<dbReference type="NCBIfam" id="NF006169">
    <property type="entry name" value="PRK08310.1"/>
    <property type="match status" value="1"/>
</dbReference>
<dbReference type="InterPro" id="IPR036928">
    <property type="entry name" value="AS_sf"/>
</dbReference>
<evidence type="ECO:0000313" key="2">
    <source>
        <dbReference type="EMBL" id="QAY66454.1"/>
    </source>
</evidence>
<dbReference type="PROSITE" id="PS00571">
    <property type="entry name" value="AMIDASES"/>
    <property type="match status" value="1"/>
</dbReference>
<dbReference type="EC" id="3.5.1.4" evidence="2"/>
<feature type="domain" description="Amidase" evidence="1">
    <location>
        <begin position="292"/>
        <end position="380"/>
    </location>
</feature>
<dbReference type="EMBL" id="CP035492">
    <property type="protein sequence ID" value="QAY66454.1"/>
    <property type="molecule type" value="Genomic_DNA"/>
</dbReference>